<dbReference type="InterPro" id="IPR001501">
    <property type="entry name" value="Ni-dep_hyd_lsu"/>
</dbReference>
<reference evidence="10 11" key="1">
    <citation type="submission" date="2020-08" db="EMBL/GenBank/DDBJ databases">
        <title>Genomic Encyclopedia of Type Strains, Phase IV (KMG-IV): sequencing the most valuable type-strain genomes for metagenomic binning, comparative biology and taxonomic classification.</title>
        <authorList>
            <person name="Goeker M."/>
        </authorList>
    </citation>
    <scope>NUCLEOTIDE SEQUENCE [LARGE SCALE GENOMIC DNA]</scope>
    <source>
        <strain evidence="10 11">DSM 103733</strain>
    </source>
</reference>
<evidence type="ECO:0000256" key="5">
    <source>
        <dbReference type="ARBA" id="ARBA00022596"/>
    </source>
</evidence>
<keyword evidence="6 8" id="KW-0479">Metal-binding</keyword>
<dbReference type="PANTHER" id="PTHR42958:SF2">
    <property type="entry name" value="UPTAKE HYDROGENASE LARGE SUBUNIT"/>
    <property type="match status" value="1"/>
</dbReference>
<feature type="binding site" evidence="8">
    <location>
        <position position="63"/>
    </location>
    <ligand>
        <name>Ni(2+)</name>
        <dbReference type="ChEBI" id="CHEBI:49786"/>
    </ligand>
</feature>
<comment type="cofactor">
    <cofactor evidence="1 8">
        <name>Ni(2+)</name>
        <dbReference type="ChEBI" id="CHEBI:49786"/>
    </cofactor>
</comment>
<comment type="cofactor">
    <cofactor evidence="8">
        <name>Fe cation</name>
        <dbReference type="ChEBI" id="CHEBI:24875"/>
    </cofactor>
</comment>
<keyword evidence="5 8" id="KW-0533">Nickel</keyword>
<evidence type="ECO:0000256" key="8">
    <source>
        <dbReference type="PIRSR" id="PIRSR601501-1"/>
    </source>
</evidence>
<keyword evidence="7 9" id="KW-0560">Oxidoreductase</keyword>
<protein>
    <submittedName>
        <fullName evidence="10">Ni,Fe-hydrogenase I large subunit</fullName>
    </submittedName>
</protein>
<dbReference type="PANTHER" id="PTHR42958">
    <property type="entry name" value="HYDROGENASE-2 LARGE CHAIN"/>
    <property type="match status" value="1"/>
</dbReference>
<dbReference type="SUPFAM" id="SSF56762">
    <property type="entry name" value="HydB/Nqo4-like"/>
    <property type="match status" value="1"/>
</dbReference>
<evidence type="ECO:0000256" key="4">
    <source>
        <dbReference type="ARBA" id="ARBA00011771"/>
    </source>
</evidence>
<evidence type="ECO:0000313" key="11">
    <source>
        <dbReference type="Proteomes" id="UP000538666"/>
    </source>
</evidence>
<evidence type="ECO:0000256" key="7">
    <source>
        <dbReference type="ARBA" id="ARBA00023002"/>
    </source>
</evidence>
<dbReference type="OrthoDB" id="9761717at2"/>
<comment type="similarity">
    <text evidence="3 9">Belongs to the [NiFe]/[NiFeSe] hydrogenase large subunit family.</text>
</comment>
<dbReference type="InterPro" id="IPR050867">
    <property type="entry name" value="NiFe/NiFeSe_hydrgnase_LSU"/>
</dbReference>
<evidence type="ECO:0000256" key="3">
    <source>
        <dbReference type="ARBA" id="ARBA00009292"/>
    </source>
</evidence>
<evidence type="ECO:0000313" key="10">
    <source>
        <dbReference type="EMBL" id="MBB6143836.1"/>
    </source>
</evidence>
<dbReference type="GO" id="GO:0008901">
    <property type="term" value="F:ferredoxin hydrogenase activity"/>
    <property type="evidence" value="ECO:0007669"/>
    <property type="project" value="InterPro"/>
</dbReference>
<comment type="subunit">
    <text evidence="4">Heterodimer of a large and a small subunit.</text>
</comment>
<dbReference type="EMBL" id="JACHEK010000003">
    <property type="protein sequence ID" value="MBB6143836.1"/>
    <property type="molecule type" value="Genomic_DNA"/>
</dbReference>
<keyword evidence="11" id="KW-1185">Reference proteome</keyword>
<feature type="binding site" evidence="8">
    <location>
        <position position="555"/>
    </location>
    <ligand>
        <name>Mg(2+)</name>
        <dbReference type="ChEBI" id="CHEBI:18420"/>
    </ligand>
</feature>
<dbReference type="InterPro" id="IPR029014">
    <property type="entry name" value="NiFe-Hase_large"/>
</dbReference>
<dbReference type="FunFam" id="1.10.645.10:FF:000002">
    <property type="entry name" value="Hydrogenase 2 large subunit"/>
    <property type="match status" value="1"/>
</dbReference>
<dbReference type="Proteomes" id="UP000538666">
    <property type="component" value="Unassembled WGS sequence"/>
</dbReference>
<proteinExistence type="inferred from homology"/>
<dbReference type="Gene3D" id="1.10.645.10">
    <property type="entry name" value="Cytochrome-c3 Hydrogenase, chain B"/>
    <property type="match status" value="1"/>
</dbReference>
<feature type="binding site" evidence="8">
    <location>
        <position position="41"/>
    </location>
    <ligand>
        <name>Mg(2+)</name>
        <dbReference type="ChEBI" id="CHEBI:18420"/>
    </ligand>
</feature>
<comment type="subcellular location">
    <subcellularLocation>
        <location evidence="2">Cell envelope</location>
    </subcellularLocation>
</comment>
<dbReference type="InterPro" id="IPR018194">
    <property type="entry name" value="Ni-dep_hyd_lsu_Ni_BS"/>
</dbReference>
<evidence type="ECO:0000256" key="6">
    <source>
        <dbReference type="ARBA" id="ARBA00022723"/>
    </source>
</evidence>
<evidence type="ECO:0000256" key="9">
    <source>
        <dbReference type="RuleBase" id="RU003896"/>
    </source>
</evidence>
<dbReference type="AlphaFoldDB" id="A0A841JR86"/>
<organism evidence="10 11">
    <name type="scientific">Silvibacterium bohemicum</name>
    <dbReference type="NCBI Taxonomy" id="1577686"/>
    <lineage>
        <taxon>Bacteria</taxon>
        <taxon>Pseudomonadati</taxon>
        <taxon>Acidobacteriota</taxon>
        <taxon>Terriglobia</taxon>
        <taxon>Terriglobales</taxon>
        <taxon>Acidobacteriaceae</taxon>
        <taxon>Silvibacterium</taxon>
    </lineage>
</organism>
<evidence type="ECO:0000256" key="1">
    <source>
        <dbReference type="ARBA" id="ARBA00001967"/>
    </source>
</evidence>
<feature type="binding site" evidence="8">
    <location>
        <position position="63"/>
    </location>
    <ligand>
        <name>Fe cation</name>
        <dbReference type="ChEBI" id="CHEBI:24875"/>
    </ligand>
</feature>
<dbReference type="PROSITE" id="PS00508">
    <property type="entry name" value="NI_HGENASE_L_2"/>
    <property type="match status" value="1"/>
</dbReference>
<accession>A0A841JR86</accession>
<dbReference type="PROSITE" id="PS00507">
    <property type="entry name" value="NI_HGENASE_L_1"/>
    <property type="match status" value="1"/>
</dbReference>
<feature type="binding site" evidence="8">
    <location>
        <position position="552"/>
    </location>
    <ligand>
        <name>Mg(2+)</name>
        <dbReference type="ChEBI" id="CHEBI:18420"/>
    </ligand>
</feature>
<dbReference type="Pfam" id="PF00374">
    <property type="entry name" value="NiFeSe_Hases"/>
    <property type="match status" value="1"/>
</dbReference>
<keyword evidence="8" id="KW-0408">Iron</keyword>
<keyword evidence="8" id="KW-0460">Magnesium</keyword>
<dbReference type="GO" id="GO:0016151">
    <property type="term" value="F:nickel cation binding"/>
    <property type="evidence" value="ECO:0007669"/>
    <property type="project" value="InterPro"/>
</dbReference>
<feature type="binding site" evidence="8">
    <location>
        <position position="60"/>
    </location>
    <ligand>
        <name>Ni(2+)</name>
        <dbReference type="ChEBI" id="CHEBI:49786"/>
    </ligand>
</feature>
<feature type="binding site" evidence="8">
    <location>
        <position position="549"/>
    </location>
    <ligand>
        <name>Fe cation</name>
        <dbReference type="ChEBI" id="CHEBI:24875"/>
    </ligand>
</feature>
<dbReference type="GO" id="GO:0030313">
    <property type="term" value="C:cell envelope"/>
    <property type="evidence" value="ECO:0007669"/>
    <property type="project" value="UniProtKB-SubCell"/>
</dbReference>
<evidence type="ECO:0000256" key="2">
    <source>
        <dbReference type="ARBA" id="ARBA00004196"/>
    </source>
</evidence>
<comment type="caution">
    <text evidence="10">The sequence shown here is derived from an EMBL/GenBank/DDBJ whole genome shotgun (WGS) entry which is preliminary data.</text>
</comment>
<dbReference type="RefSeq" id="WP_050058595.1">
    <property type="nucleotide sequence ID" value="NZ_JACHEK010000003.1"/>
</dbReference>
<name>A0A841JR86_9BACT</name>
<sequence length="571" mass="62833">MARVVIDPVTRIEGHLRIEVEVDGHTVSDAWSSGTMFRGIELILRGRDPREAWIWAQRICGVCTTVHALASVRAVEDALGIEVPQNANLVRNIIAGTQNVHDHIIHFYHLHALDWVDVTLALKADPVKTSQLAQSISDWPKSSTSYFKGVQDRIKVLVASKQLSLFSSGDWGHPAYLLPPEVNLLAVAHYIEALDVQREFARVQAVLGGKNPHPQTYLVGGMATAMDGNEPDAVINPERITLLNQLVANAQAFVQQVYVPDVLAIAGFYKDWFQHGAGLGNYMAYGDYTNGSIKDPAGFMLPRGILLGRDLSTVHPLDPTHVSEYVTHSWYAYKEGDQVGKHPSQGETDPKYSGPKPPYEFLKTDEKYSWVKSPRYDDTPMETGPLARTLIAYASGKPDVKTAVDGALAKLNLPLSALYSTMGRIAARALEAEIMVGRLSGWVAQLDDNMAHGNIRIHNGEKWNPDTWPKSCQGSGFHEAPRGSLGHWVEIENKKIVNYQAVVPSTWNAGPRDAKGQRGAYEAALQGTPLIDPERPLEVLRTVHSFDPCMACAVHVVQADGRAYGRKALVI</sequence>
<gene>
    <name evidence="10" type="ORF">HNQ77_001785</name>
</gene>